<comment type="caution">
    <text evidence="1">The sequence shown here is derived from an EMBL/GenBank/DDBJ whole genome shotgun (WGS) entry which is preliminary data.</text>
</comment>
<evidence type="ECO:0000313" key="2">
    <source>
        <dbReference type="Proteomes" id="UP000324222"/>
    </source>
</evidence>
<sequence>MAEIRPRGGVSAAGGGALWLLHVQDSLQTSFQQYFDPPTPQNYMCRIQASSCLPHLAVIHRNVHSLCLNVCCFSYRPDTLFTSTASRLVSPARRRFPQVVRHLPILVLLPCNPRPTTPPSGQ</sequence>
<protein>
    <submittedName>
        <fullName evidence="1">Uncharacterized protein</fullName>
    </submittedName>
</protein>
<proteinExistence type="predicted"/>
<organism evidence="1 2">
    <name type="scientific">Portunus trituberculatus</name>
    <name type="common">Swimming crab</name>
    <name type="synonym">Neptunus trituberculatus</name>
    <dbReference type="NCBI Taxonomy" id="210409"/>
    <lineage>
        <taxon>Eukaryota</taxon>
        <taxon>Metazoa</taxon>
        <taxon>Ecdysozoa</taxon>
        <taxon>Arthropoda</taxon>
        <taxon>Crustacea</taxon>
        <taxon>Multicrustacea</taxon>
        <taxon>Malacostraca</taxon>
        <taxon>Eumalacostraca</taxon>
        <taxon>Eucarida</taxon>
        <taxon>Decapoda</taxon>
        <taxon>Pleocyemata</taxon>
        <taxon>Brachyura</taxon>
        <taxon>Eubrachyura</taxon>
        <taxon>Portunoidea</taxon>
        <taxon>Portunidae</taxon>
        <taxon>Portuninae</taxon>
        <taxon>Portunus</taxon>
    </lineage>
</organism>
<evidence type="ECO:0000313" key="1">
    <source>
        <dbReference type="EMBL" id="MPC95659.1"/>
    </source>
</evidence>
<keyword evidence="2" id="KW-1185">Reference proteome</keyword>
<dbReference type="AlphaFoldDB" id="A0A5B7JLI7"/>
<accession>A0A5B7JLI7</accession>
<reference evidence="1 2" key="1">
    <citation type="submission" date="2019-05" db="EMBL/GenBank/DDBJ databases">
        <title>Another draft genome of Portunus trituberculatus and its Hox gene families provides insights of decapod evolution.</title>
        <authorList>
            <person name="Jeong J.-H."/>
            <person name="Song I."/>
            <person name="Kim S."/>
            <person name="Choi T."/>
            <person name="Kim D."/>
            <person name="Ryu S."/>
            <person name="Kim W."/>
        </authorList>
    </citation>
    <scope>NUCLEOTIDE SEQUENCE [LARGE SCALE GENOMIC DNA]</scope>
    <source>
        <tissue evidence="1">Muscle</tissue>
    </source>
</reference>
<name>A0A5B7JLI7_PORTR</name>
<dbReference type="Proteomes" id="UP000324222">
    <property type="component" value="Unassembled WGS sequence"/>
</dbReference>
<dbReference type="EMBL" id="VSRR010103030">
    <property type="protein sequence ID" value="MPC95659.1"/>
    <property type="molecule type" value="Genomic_DNA"/>
</dbReference>
<gene>
    <name evidence="1" type="ORF">E2C01_090878</name>
</gene>